<dbReference type="PANTHER" id="PTHR11956">
    <property type="entry name" value="ARGINYL-TRNA SYNTHETASE"/>
    <property type="match status" value="1"/>
</dbReference>
<dbReference type="Proteomes" id="UP000095009">
    <property type="component" value="Unassembled WGS sequence"/>
</dbReference>
<dbReference type="SUPFAM" id="SSF52374">
    <property type="entry name" value="Nucleotidylyl transferase"/>
    <property type="match status" value="1"/>
</dbReference>
<reference evidence="13 14" key="1">
    <citation type="journal article" date="2016" name="Proc. Natl. Acad. Sci. U.S.A.">
        <title>Comparative genomics of biotechnologically important yeasts.</title>
        <authorList>
            <person name="Riley R."/>
            <person name="Haridas S."/>
            <person name="Wolfe K.H."/>
            <person name="Lopes M.R."/>
            <person name="Hittinger C.T."/>
            <person name="Goeker M."/>
            <person name="Salamov A.A."/>
            <person name="Wisecaver J.H."/>
            <person name="Long T.M."/>
            <person name="Calvey C.H."/>
            <person name="Aerts A.L."/>
            <person name="Barry K.W."/>
            <person name="Choi C."/>
            <person name="Clum A."/>
            <person name="Coughlan A.Y."/>
            <person name="Deshpande S."/>
            <person name="Douglass A.P."/>
            <person name="Hanson S.J."/>
            <person name="Klenk H.-P."/>
            <person name="LaButti K.M."/>
            <person name="Lapidus A."/>
            <person name="Lindquist E.A."/>
            <person name="Lipzen A.M."/>
            <person name="Meier-Kolthoff J.P."/>
            <person name="Ohm R.A."/>
            <person name="Otillar R.P."/>
            <person name="Pangilinan J.L."/>
            <person name="Peng Y."/>
            <person name="Rokas A."/>
            <person name="Rosa C.A."/>
            <person name="Scheuner C."/>
            <person name="Sibirny A.A."/>
            <person name="Slot J.C."/>
            <person name="Stielow J.B."/>
            <person name="Sun H."/>
            <person name="Kurtzman C.P."/>
            <person name="Blackwell M."/>
            <person name="Grigoriev I.V."/>
            <person name="Jeffries T.W."/>
        </authorList>
    </citation>
    <scope>NUCLEOTIDE SEQUENCE [LARGE SCALE GENOMIC DNA]</scope>
    <source>
        <strain evidence="13 14">DSM 6958</strain>
    </source>
</reference>
<accession>A0A1E3PLX4</accession>
<evidence type="ECO:0000256" key="9">
    <source>
        <dbReference type="ARBA" id="ARBA00049339"/>
    </source>
</evidence>
<evidence type="ECO:0000313" key="13">
    <source>
        <dbReference type="EMBL" id="ODQ66441.1"/>
    </source>
</evidence>
<dbReference type="PRINTS" id="PR01038">
    <property type="entry name" value="TRNASYNTHARG"/>
</dbReference>
<dbReference type="Gene3D" id="3.30.1360.70">
    <property type="entry name" value="Arginyl tRNA synthetase N-terminal domain"/>
    <property type="match status" value="1"/>
</dbReference>
<dbReference type="GO" id="GO:0005524">
    <property type="term" value="F:ATP binding"/>
    <property type="evidence" value="ECO:0007669"/>
    <property type="project" value="UniProtKB-KW"/>
</dbReference>
<dbReference type="GO" id="GO:0006420">
    <property type="term" value="P:arginyl-tRNA aminoacylation"/>
    <property type="evidence" value="ECO:0007669"/>
    <property type="project" value="InterPro"/>
</dbReference>
<dbReference type="SUPFAM" id="SSF47323">
    <property type="entry name" value="Anticodon-binding domain of a subclass of class I aminoacyl-tRNA synthetases"/>
    <property type="match status" value="1"/>
</dbReference>
<keyword evidence="6 10" id="KW-0648">Protein biosynthesis</keyword>
<dbReference type="InterPro" id="IPR001412">
    <property type="entry name" value="aa-tRNA-synth_I_CS"/>
</dbReference>
<keyword evidence="14" id="KW-1185">Reference proteome</keyword>
<dbReference type="SMART" id="SM00836">
    <property type="entry name" value="DALR_1"/>
    <property type="match status" value="1"/>
</dbReference>
<dbReference type="AlphaFoldDB" id="A0A1E3PLX4"/>
<keyword evidence="4 10" id="KW-0547">Nucleotide-binding</keyword>
<dbReference type="Pfam" id="PF00750">
    <property type="entry name" value="tRNA-synt_1d"/>
    <property type="match status" value="1"/>
</dbReference>
<dbReference type="NCBIfam" id="TIGR00456">
    <property type="entry name" value="argS"/>
    <property type="match status" value="1"/>
</dbReference>
<evidence type="ECO:0000256" key="1">
    <source>
        <dbReference type="ARBA" id="ARBA00005594"/>
    </source>
</evidence>
<dbReference type="PROSITE" id="PS00178">
    <property type="entry name" value="AA_TRNA_LIGASE_I"/>
    <property type="match status" value="1"/>
</dbReference>
<dbReference type="FunFam" id="3.40.50.620:FF:000058">
    <property type="entry name" value="Mitochondrial arginyl-tRNA synthetase"/>
    <property type="match status" value="1"/>
</dbReference>
<dbReference type="OrthoDB" id="68056at2759"/>
<dbReference type="Gene3D" id="3.40.50.620">
    <property type="entry name" value="HUPs"/>
    <property type="match status" value="1"/>
</dbReference>
<dbReference type="InterPro" id="IPR035684">
    <property type="entry name" value="ArgRS_core"/>
</dbReference>
<dbReference type="Pfam" id="PF05746">
    <property type="entry name" value="DALR_1"/>
    <property type="match status" value="1"/>
</dbReference>
<evidence type="ECO:0000313" key="14">
    <source>
        <dbReference type="Proteomes" id="UP000095009"/>
    </source>
</evidence>
<organism evidence="13 14">
    <name type="scientific">Nadsonia fulvescens var. elongata DSM 6958</name>
    <dbReference type="NCBI Taxonomy" id="857566"/>
    <lineage>
        <taxon>Eukaryota</taxon>
        <taxon>Fungi</taxon>
        <taxon>Dikarya</taxon>
        <taxon>Ascomycota</taxon>
        <taxon>Saccharomycotina</taxon>
        <taxon>Dipodascomycetes</taxon>
        <taxon>Dipodascales</taxon>
        <taxon>Dipodascales incertae sedis</taxon>
        <taxon>Nadsonia</taxon>
    </lineage>
</organism>
<comment type="similarity">
    <text evidence="1 10">Belongs to the class-I aminoacyl-tRNA synthetase family.</text>
</comment>
<evidence type="ECO:0000256" key="5">
    <source>
        <dbReference type="ARBA" id="ARBA00022840"/>
    </source>
</evidence>
<dbReference type="GO" id="GO:0032543">
    <property type="term" value="P:mitochondrial translation"/>
    <property type="evidence" value="ECO:0007669"/>
    <property type="project" value="TreeGrafter"/>
</dbReference>
<protein>
    <recommendedName>
        <fullName evidence="2">arginine--tRNA ligase</fullName>
        <ecNumber evidence="2">6.1.1.19</ecNumber>
    </recommendedName>
    <alternativeName>
        <fullName evidence="8">Arginyl-tRNA synthetase</fullName>
    </alternativeName>
</protein>
<dbReference type="InterPro" id="IPR005148">
    <property type="entry name" value="Arg-tRNA-synth_N"/>
</dbReference>
<dbReference type="InterPro" id="IPR001278">
    <property type="entry name" value="Arg-tRNA-ligase"/>
</dbReference>
<evidence type="ECO:0000256" key="2">
    <source>
        <dbReference type="ARBA" id="ARBA00012837"/>
    </source>
</evidence>
<evidence type="ECO:0000259" key="12">
    <source>
        <dbReference type="SMART" id="SM01016"/>
    </source>
</evidence>
<dbReference type="InterPro" id="IPR014729">
    <property type="entry name" value="Rossmann-like_a/b/a_fold"/>
</dbReference>
<dbReference type="InterPro" id="IPR008909">
    <property type="entry name" value="DALR_anticod-bd"/>
</dbReference>
<dbReference type="GO" id="GO:0005739">
    <property type="term" value="C:mitochondrion"/>
    <property type="evidence" value="ECO:0007669"/>
    <property type="project" value="TreeGrafter"/>
</dbReference>
<dbReference type="STRING" id="857566.A0A1E3PLX4"/>
<evidence type="ECO:0000256" key="10">
    <source>
        <dbReference type="RuleBase" id="RU363038"/>
    </source>
</evidence>
<keyword evidence="5 10" id="KW-0067">ATP-binding</keyword>
<dbReference type="SUPFAM" id="SSF55190">
    <property type="entry name" value="Arginyl-tRNA synthetase (ArgRS), N-terminal 'additional' domain"/>
    <property type="match status" value="1"/>
</dbReference>
<proteinExistence type="inferred from homology"/>
<dbReference type="Gene3D" id="1.10.730.10">
    <property type="entry name" value="Isoleucyl-tRNA Synthetase, Domain 1"/>
    <property type="match status" value="1"/>
</dbReference>
<sequence>MQLFGKVLVGGCTRTLFSPAAMFRLGRIGRIRLNSSVKLISTSVTCKLSSSFKALTSSDNTKGSDLEQTVRNSEMLVNNNNNTNSSCRNMASIDSITERLQAFGITDELKNYPGSNITQNPYDIFRCYITEQLSKVSGVSEDLIYPALEWTNSSERGDLIIPVPRLRIKGAKPNDLAVEWTDKFEKGKYLEKILAVGPFIQFYFDRNLLFNIVIKDVLKLEKNFGQSNIGAGKKVVVEFSSPNIAKPFHAGHLRSTIIGGFISNLYEKAGWEVIRLNYLGDWGKQFGVLAVGFERYGSEEKLEADPINHLFEVYVQINKDMEAEKEKTLAQTGVATSETDNNARAFFRAMESGDEKALDLWSKFRTLSIEKYKSTYARLNINYDTYSGESQVSQESMRTATEQLQKLGLVTEDQGALLIDLTPHNKKLGKVIVQKKDGTTLYITRDIGGAVERYEKYKFDKMIYVIACQQDLHCQQFFKTLELMGHEWHNRLQHINFGMVQGMSTRKGTVVFLDNILEETKEAMHNVMRKNEAKYAQVANPDEIADLVGISAVMIQDMQSKRINNYTFNWERMLSFEGDTGPYLQYAHSRLCSVRRNASSISDDELLSADYSLLAEPVAADLIKTIAQYPDVILNALKTHEPATIVTYLFKLTHIVSSCYDILWVAGQTPELAAARLALYMSARQTLNNGMTLLGLTPVIRM</sequence>
<dbReference type="PANTHER" id="PTHR11956:SF11">
    <property type="entry name" value="ARGININE--TRNA LIGASE, MITOCHONDRIAL-RELATED"/>
    <property type="match status" value="1"/>
</dbReference>
<comment type="catalytic activity">
    <reaction evidence="9">
        <text>tRNA(Arg) + L-arginine + ATP = L-arginyl-tRNA(Arg) + AMP + diphosphate</text>
        <dbReference type="Rhea" id="RHEA:20301"/>
        <dbReference type="Rhea" id="RHEA-COMP:9658"/>
        <dbReference type="Rhea" id="RHEA-COMP:9673"/>
        <dbReference type="ChEBI" id="CHEBI:30616"/>
        <dbReference type="ChEBI" id="CHEBI:32682"/>
        <dbReference type="ChEBI" id="CHEBI:33019"/>
        <dbReference type="ChEBI" id="CHEBI:78442"/>
        <dbReference type="ChEBI" id="CHEBI:78513"/>
        <dbReference type="ChEBI" id="CHEBI:456215"/>
        <dbReference type="EC" id="6.1.1.19"/>
    </reaction>
</comment>
<gene>
    <name evidence="13" type="ORF">NADFUDRAFT_45903</name>
</gene>
<name>A0A1E3PLX4_9ASCO</name>
<keyword evidence="3 10" id="KW-0436">Ligase</keyword>
<dbReference type="EC" id="6.1.1.19" evidence="2"/>
<dbReference type="HAMAP" id="MF_00123">
    <property type="entry name" value="Arg_tRNA_synth"/>
    <property type="match status" value="1"/>
</dbReference>
<dbReference type="InterPro" id="IPR036695">
    <property type="entry name" value="Arg-tRNA-synth_N_sf"/>
</dbReference>
<evidence type="ECO:0000256" key="3">
    <source>
        <dbReference type="ARBA" id="ARBA00022598"/>
    </source>
</evidence>
<dbReference type="CDD" id="cd00671">
    <property type="entry name" value="ArgRS_core"/>
    <property type="match status" value="1"/>
</dbReference>
<evidence type="ECO:0000256" key="4">
    <source>
        <dbReference type="ARBA" id="ARBA00022741"/>
    </source>
</evidence>
<dbReference type="SMART" id="SM01016">
    <property type="entry name" value="Arg_tRNA_synt_N"/>
    <property type="match status" value="1"/>
</dbReference>
<feature type="domain" description="Arginyl tRNA synthetase N-terminal" evidence="12">
    <location>
        <begin position="123"/>
        <end position="204"/>
    </location>
</feature>
<feature type="domain" description="DALR anticodon binding" evidence="11">
    <location>
        <begin position="584"/>
        <end position="702"/>
    </location>
</feature>
<evidence type="ECO:0000256" key="7">
    <source>
        <dbReference type="ARBA" id="ARBA00023146"/>
    </source>
</evidence>
<dbReference type="FunFam" id="1.10.730.10:FF:000006">
    <property type="entry name" value="Arginyl-tRNA synthetase 2, mitochondrial"/>
    <property type="match status" value="1"/>
</dbReference>
<evidence type="ECO:0000256" key="8">
    <source>
        <dbReference type="ARBA" id="ARBA00033033"/>
    </source>
</evidence>
<keyword evidence="7 10" id="KW-0030">Aminoacyl-tRNA synthetase</keyword>
<evidence type="ECO:0000256" key="6">
    <source>
        <dbReference type="ARBA" id="ARBA00022917"/>
    </source>
</evidence>
<dbReference type="CDD" id="cd07956">
    <property type="entry name" value="Anticodon_Ia_Arg"/>
    <property type="match status" value="1"/>
</dbReference>
<dbReference type="GO" id="GO:0004814">
    <property type="term" value="F:arginine-tRNA ligase activity"/>
    <property type="evidence" value="ECO:0007669"/>
    <property type="project" value="UniProtKB-EC"/>
</dbReference>
<dbReference type="InterPro" id="IPR009080">
    <property type="entry name" value="tRNAsynth_Ia_anticodon-bd"/>
</dbReference>
<dbReference type="Pfam" id="PF03485">
    <property type="entry name" value="Arg_tRNA_synt_N"/>
    <property type="match status" value="1"/>
</dbReference>
<dbReference type="EMBL" id="KV454408">
    <property type="protein sequence ID" value="ODQ66441.1"/>
    <property type="molecule type" value="Genomic_DNA"/>
</dbReference>
<evidence type="ECO:0000259" key="11">
    <source>
        <dbReference type="SMART" id="SM00836"/>
    </source>
</evidence>